<evidence type="ECO:0000259" key="6">
    <source>
        <dbReference type="PROSITE" id="PS51109"/>
    </source>
</evidence>
<dbReference type="Gene3D" id="1.10.530.10">
    <property type="match status" value="1"/>
</dbReference>
<dbReference type="InterPro" id="IPR011098">
    <property type="entry name" value="G5_dom"/>
</dbReference>
<feature type="chain" id="PRO_5045338967" evidence="5">
    <location>
        <begin position="30"/>
        <end position="259"/>
    </location>
</feature>
<dbReference type="CDD" id="cd13925">
    <property type="entry name" value="RPF"/>
    <property type="match status" value="1"/>
</dbReference>
<feature type="signal peptide" evidence="5">
    <location>
        <begin position="1"/>
        <end position="29"/>
    </location>
</feature>
<dbReference type="SUPFAM" id="SSF53955">
    <property type="entry name" value="Lysozyme-like"/>
    <property type="match status" value="1"/>
</dbReference>
<proteinExistence type="inferred from homology"/>
<reference evidence="8" key="1">
    <citation type="journal article" date="2019" name="Int. J. Syst. Evol. Microbiol.">
        <title>The Global Catalogue of Microorganisms (GCM) 10K type strain sequencing project: providing services to taxonomists for standard genome sequencing and annotation.</title>
        <authorList>
            <consortium name="The Broad Institute Genomics Platform"/>
            <consortium name="The Broad Institute Genome Sequencing Center for Infectious Disease"/>
            <person name="Wu L."/>
            <person name="Ma J."/>
        </authorList>
    </citation>
    <scope>NUCLEOTIDE SEQUENCE [LARGE SCALE GENOMIC DNA]</scope>
    <source>
        <strain evidence="8">CCUG 58127</strain>
    </source>
</reference>
<feature type="compositionally biased region" description="Low complexity" evidence="4">
    <location>
        <begin position="33"/>
        <end position="54"/>
    </location>
</feature>
<evidence type="ECO:0000256" key="3">
    <source>
        <dbReference type="ARBA" id="ARBA00022801"/>
    </source>
</evidence>
<evidence type="ECO:0000256" key="4">
    <source>
        <dbReference type="SAM" id="MobiDB-lite"/>
    </source>
</evidence>
<keyword evidence="3" id="KW-0378">Hydrolase</keyword>
<protein>
    <submittedName>
        <fullName evidence="7">Transglycosylase family protein</fullName>
    </submittedName>
</protein>
<name>A0ABW2AAD0_9MICO</name>
<keyword evidence="8" id="KW-1185">Reference proteome</keyword>
<comment type="caution">
    <text evidence="7">The sequence shown here is derived from an EMBL/GenBank/DDBJ whole genome shotgun (WGS) entry which is preliminary data.</text>
</comment>
<keyword evidence="2 5" id="KW-0732">Signal</keyword>
<dbReference type="RefSeq" id="WP_382397464.1">
    <property type="nucleotide sequence ID" value="NZ_JBHSWH010000001.1"/>
</dbReference>
<dbReference type="Gene3D" id="2.20.230.10">
    <property type="entry name" value="Resuscitation-promoting factor rpfb"/>
    <property type="match status" value="1"/>
</dbReference>
<dbReference type="Pfam" id="PF07501">
    <property type="entry name" value="G5"/>
    <property type="match status" value="1"/>
</dbReference>
<dbReference type="Proteomes" id="UP001596298">
    <property type="component" value="Unassembled WGS sequence"/>
</dbReference>
<evidence type="ECO:0000256" key="5">
    <source>
        <dbReference type="SAM" id="SignalP"/>
    </source>
</evidence>
<accession>A0ABW2AAD0</accession>
<dbReference type="PROSITE" id="PS51257">
    <property type="entry name" value="PROKAR_LIPOPROTEIN"/>
    <property type="match status" value="1"/>
</dbReference>
<gene>
    <name evidence="7" type="ORF">ACFQDH_00525</name>
</gene>
<dbReference type="Pfam" id="PF06737">
    <property type="entry name" value="Transglycosylas"/>
    <property type="match status" value="1"/>
</dbReference>
<sequence>MTYRLTKTAAIAATTVVAGLGLSACNAGAGTGAHSASLGTATSASSSATPSHSAKPTHSKNATHSARATVKKVSRDEARPTVTTRMVTTAETVGFSTVRTYDSTLAAGKTRVERNGVAGKATATWRQQRTGKVVARTTLVKRVVTKKPVSRVLVVGTKKAAPAPAPSLSTKQRSSGGLDLSRAAMWDRIAQCESGGNWSINTGNGYYGGLQFDIGTWLSAGGGSYAPRADLASRAEQITIANHVYASRGLGPWGCAGAA</sequence>
<feature type="region of interest" description="Disordered" evidence="4">
    <location>
        <begin position="33"/>
        <end position="83"/>
    </location>
</feature>
<evidence type="ECO:0000256" key="1">
    <source>
        <dbReference type="ARBA" id="ARBA00010830"/>
    </source>
</evidence>
<dbReference type="InterPro" id="IPR023346">
    <property type="entry name" value="Lysozyme-like_dom_sf"/>
</dbReference>
<comment type="similarity">
    <text evidence="1">Belongs to the transglycosylase family. Rpf subfamily.</text>
</comment>
<feature type="domain" description="G5" evidence="6">
    <location>
        <begin position="79"/>
        <end position="159"/>
    </location>
</feature>
<dbReference type="SMART" id="SM01208">
    <property type="entry name" value="G5"/>
    <property type="match status" value="1"/>
</dbReference>
<organism evidence="7 8">
    <name type="scientific">Flexivirga alba</name>
    <dbReference type="NCBI Taxonomy" id="702742"/>
    <lineage>
        <taxon>Bacteria</taxon>
        <taxon>Bacillati</taxon>
        <taxon>Actinomycetota</taxon>
        <taxon>Actinomycetes</taxon>
        <taxon>Micrococcales</taxon>
        <taxon>Dermacoccaceae</taxon>
        <taxon>Flexivirga</taxon>
    </lineage>
</organism>
<dbReference type="InterPro" id="IPR010618">
    <property type="entry name" value="RPF"/>
</dbReference>
<evidence type="ECO:0000313" key="7">
    <source>
        <dbReference type="EMBL" id="MFC6703794.1"/>
    </source>
</evidence>
<dbReference type="EMBL" id="JBHSWH010000001">
    <property type="protein sequence ID" value="MFC6703794.1"/>
    <property type="molecule type" value="Genomic_DNA"/>
</dbReference>
<evidence type="ECO:0000256" key="2">
    <source>
        <dbReference type="ARBA" id="ARBA00022729"/>
    </source>
</evidence>
<evidence type="ECO:0000313" key="8">
    <source>
        <dbReference type="Proteomes" id="UP001596298"/>
    </source>
</evidence>
<dbReference type="PROSITE" id="PS51109">
    <property type="entry name" value="G5"/>
    <property type="match status" value="1"/>
</dbReference>